<evidence type="ECO:0000313" key="2">
    <source>
        <dbReference type="EMBL" id="OTY29782.1"/>
    </source>
</evidence>
<gene>
    <name evidence="2" type="ORF">BK732_01525</name>
    <name evidence="1" type="ORF">BK732_18490</name>
</gene>
<dbReference type="AlphaFoldDB" id="A0A243ACM9"/>
<dbReference type="EMBL" id="NFDG01000120">
    <property type="protein sequence ID" value="OTY16262.1"/>
    <property type="molecule type" value="Genomic_DNA"/>
</dbReference>
<sequence>FSPPRMIKLGFLGMGFTYKPKSIQLYEILIFVDRVLPITTLNPCIRLKDWYLCLISSLRMSWMLMTIGHSSYLLRGSSAY</sequence>
<accession>A0A243ACM9</accession>
<evidence type="ECO:0000313" key="3">
    <source>
        <dbReference type="Proteomes" id="UP000194860"/>
    </source>
</evidence>
<proteinExistence type="predicted"/>
<evidence type="ECO:0000313" key="1">
    <source>
        <dbReference type="EMBL" id="OTY16262.1"/>
    </source>
</evidence>
<organism evidence="1 3">
    <name type="scientific">Bacillus thuringiensis serovar navarrensis</name>
    <dbReference type="NCBI Taxonomy" id="339658"/>
    <lineage>
        <taxon>Bacteria</taxon>
        <taxon>Bacillati</taxon>
        <taxon>Bacillota</taxon>
        <taxon>Bacilli</taxon>
        <taxon>Bacillales</taxon>
        <taxon>Bacillaceae</taxon>
        <taxon>Bacillus</taxon>
        <taxon>Bacillus cereus group</taxon>
    </lineage>
</organism>
<reference evidence="1 3" key="1">
    <citation type="submission" date="2016-10" db="EMBL/GenBank/DDBJ databases">
        <title>Comparative genomics of Bacillus thuringiensis reveals a path to pathogens against multiple invertebrate hosts.</title>
        <authorList>
            <person name="Zheng J."/>
            <person name="Gao Q."/>
            <person name="Liu H."/>
            <person name="Peng D."/>
            <person name="Ruan L."/>
            <person name="Sun M."/>
        </authorList>
    </citation>
    <scope>NUCLEOTIDE SEQUENCE [LARGE SCALE GENOMIC DNA]</scope>
    <source>
        <strain evidence="1">BGSC 4BM1</strain>
    </source>
</reference>
<protein>
    <submittedName>
        <fullName evidence="1">Uncharacterized protein</fullName>
    </submittedName>
</protein>
<dbReference type="EMBL" id="NFDG01000017">
    <property type="protein sequence ID" value="OTY29782.1"/>
    <property type="molecule type" value="Genomic_DNA"/>
</dbReference>
<comment type="caution">
    <text evidence="1">The sequence shown here is derived from an EMBL/GenBank/DDBJ whole genome shotgun (WGS) entry which is preliminary data.</text>
</comment>
<dbReference type="Proteomes" id="UP000194860">
    <property type="component" value="Unassembled WGS sequence"/>
</dbReference>
<name>A0A243ACM9_BACTU</name>
<feature type="non-terminal residue" evidence="1">
    <location>
        <position position="1"/>
    </location>
</feature>